<dbReference type="PRINTS" id="PR00038">
    <property type="entry name" value="HTHLUXR"/>
</dbReference>
<dbReference type="PANTHER" id="PTHR34293">
    <property type="entry name" value="HTH-TYPE TRANSCRIPTIONAL REGULATOR TRMBL2"/>
    <property type="match status" value="1"/>
</dbReference>
<dbReference type="PROSITE" id="PS50043">
    <property type="entry name" value="HTH_LUXR_2"/>
    <property type="match status" value="1"/>
</dbReference>
<dbReference type="InterPro" id="IPR016032">
    <property type="entry name" value="Sig_transdc_resp-reg_C-effctor"/>
</dbReference>
<dbReference type="SMART" id="SM00421">
    <property type="entry name" value="HTH_LUXR"/>
    <property type="match status" value="1"/>
</dbReference>
<comment type="caution">
    <text evidence="2">The sequence shown here is derived from an EMBL/GenBank/DDBJ whole genome shotgun (WGS) entry which is preliminary data.</text>
</comment>
<evidence type="ECO:0000313" key="2">
    <source>
        <dbReference type="EMBL" id="MFI9099295.1"/>
    </source>
</evidence>
<accession>A0ABW8BYR3</accession>
<dbReference type="SUPFAM" id="SSF46894">
    <property type="entry name" value="C-terminal effector domain of the bipartite response regulators"/>
    <property type="match status" value="1"/>
</dbReference>
<evidence type="ECO:0000259" key="1">
    <source>
        <dbReference type="PROSITE" id="PS50043"/>
    </source>
</evidence>
<dbReference type="Proteomes" id="UP001614394">
    <property type="component" value="Unassembled WGS sequence"/>
</dbReference>
<dbReference type="Pfam" id="PF00196">
    <property type="entry name" value="GerE"/>
    <property type="match status" value="1"/>
</dbReference>
<dbReference type="EMBL" id="JBITYG010000001">
    <property type="protein sequence ID" value="MFI9099295.1"/>
    <property type="molecule type" value="Genomic_DNA"/>
</dbReference>
<dbReference type="InterPro" id="IPR000792">
    <property type="entry name" value="Tscrpt_reg_LuxR_C"/>
</dbReference>
<dbReference type="RefSeq" id="WP_250977691.1">
    <property type="nucleotide sequence ID" value="NZ_JBITYG010000001.1"/>
</dbReference>
<dbReference type="PANTHER" id="PTHR34293:SF1">
    <property type="entry name" value="HTH-TYPE TRANSCRIPTIONAL REGULATOR TRMBL2"/>
    <property type="match status" value="1"/>
</dbReference>
<gene>
    <name evidence="2" type="ORF">ACIGXA_02135</name>
</gene>
<name>A0ABW8BYR3_9ACTN</name>
<evidence type="ECO:0000313" key="3">
    <source>
        <dbReference type="Proteomes" id="UP001614394"/>
    </source>
</evidence>
<proteinExistence type="predicted"/>
<sequence>MAVTVRGGAAESDDVGLALYQALRDQGSCPPATAAARLGLTATEAAVGWAELRELGLIRAGRSPEEVDPVDPDTALISLLDRQRAALQAQREELTAIVRASESLMERYRPAVQRDAAKVEVEIITGDGRKRQMVGDYYATLTTRSRSMHPGPLPPAEVLAESLQGDADMVKRGIRVQAIYTQGINSAPRQRKYLSELASAGVEVRLAPQVPLDLSIGDMHTAMLAANPDNPSEAALLVRGTALVRTYSALYEDCWLRSVPYSTKVADRFDSASELTEQHRTAMRLLANGLTDERIARKLGISLRTVSRLVSEVMRYLQAESRFQAGVLAVTHGFI</sequence>
<dbReference type="InterPro" id="IPR051797">
    <property type="entry name" value="TrmB-like"/>
</dbReference>
<dbReference type="Gene3D" id="1.10.10.10">
    <property type="entry name" value="Winged helix-like DNA-binding domain superfamily/Winged helix DNA-binding domain"/>
    <property type="match status" value="1"/>
</dbReference>
<feature type="domain" description="HTH luxR-type" evidence="1">
    <location>
        <begin position="268"/>
        <end position="333"/>
    </location>
</feature>
<organism evidence="2 3">
    <name type="scientific">Streptomyces fildesensis</name>
    <dbReference type="NCBI Taxonomy" id="375757"/>
    <lineage>
        <taxon>Bacteria</taxon>
        <taxon>Bacillati</taxon>
        <taxon>Actinomycetota</taxon>
        <taxon>Actinomycetes</taxon>
        <taxon>Kitasatosporales</taxon>
        <taxon>Streptomycetaceae</taxon>
        <taxon>Streptomyces</taxon>
    </lineage>
</organism>
<dbReference type="InterPro" id="IPR036388">
    <property type="entry name" value="WH-like_DNA-bd_sf"/>
</dbReference>
<dbReference type="CDD" id="cd06170">
    <property type="entry name" value="LuxR_C_like"/>
    <property type="match status" value="1"/>
</dbReference>
<keyword evidence="3" id="KW-1185">Reference proteome</keyword>
<protein>
    <submittedName>
        <fullName evidence="2">LuxR C-terminal-related transcriptional regulator</fullName>
    </submittedName>
</protein>
<reference evidence="2 3" key="1">
    <citation type="submission" date="2024-10" db="EMBL/GenBank/DDBJ databases">
        <title>The Natural Products Discovery Center: Release of the First 8490 Sequenced Strains for Exploring Actinobacteria Biosynthetic Diversity.</title>
        <authorList>
            <person name="Kalkreuter E."/>
            <person name="Kautsar S.A."/>
            <person name="Yang D."/>
            <person name="Bader C.D."/>
            <person name="Teijaro C.N."/>
            <person name="Fluegel L."/>
            <person name="Davis C.M."/>
            <person name="Simpson J.R."/>
            <person name="Lauterbach L."/>
            <person name="Steele A.D."/>
            <person name="Gui C."/>
            <person name="Meng S."/>
            <person name="Li G."/>
            <person name="Viehrig K."/>
            <person name="Ye F."/>
            <person name="Su P."/>
            <person name="Kiefer A.F."/>
            <person name="Nichols A."/>
            <person name="Cepeda A.J."/>
            <person name="Yan W."/>
            <person name="Fan B."/>
            <person name="Jiang Y."/>
            <person name="Adhikari A."/>
            <person name="Zheng C.-J."/>
            <person name="Schuster L."/>
            <person name="Cowan T.M."/>
            <person name="Smanski M.J."/>
            <person name="Chevrette M.G."/>
            <person name="De Carvalho L.P.S."/>
            <person name="Shen B."/>
        </authorList>
    </citation>
    <scope>NUCLEOTIDE SEQUENCE [LARGE SCALE GENOMIC DNA]</scope>
    <source>
        <strain evidence="2 3">NPDC053399</strain>
    </source>
</reference>